<evidence type="ECO:0000313" key="3">
    <source>
        <dbReference type="Proteomes" id="UP000319210"/>
    </source>
</evidence>
<sequence>MLGPSTFGVASVVASIAVTSWRRPMRKSYPPANAPGSTQDSLLKVEQAPPSEGQPRGVRTPAPARNLGPGTRTTPAAFKGVDRRLLVRRPVVRTDPCDTTGRSTPSPGPHHMCTRTGPRARRTPHR</sequence>
<name>A0A4Y3R0L3_STRCI</name>
<reference evidence="2 3" key="1">
    <citation type="submission" date="2019-06" db="EMBL/GenBank/DDBJ databases">
        <title>Whole genome shotgun sequence of Streptomyces cacaoi subsp. cacaoi NBRC 12748.</title>
        <authorList>
            <person name="Hosoyama A."/>
            <person name="Uohara A."/>
            <person name="Ohji S."/>
            <person name="Ichikawa N."/>
        </authorList>
    </citation>
    <scope>NUCLEOTIDE SEQUENCE [LARGE SCALE GENOMIC DNA]</scope>
    <source>
        <strain evidence="2 3">NBRC 12748</strain>
    </source>
</reference>
<dbReference type="EMBL" id="BJMM01000017">
    <property type="protein sequence ID" value="GEB51022.1"/>
    <property type="molecule type" value="Genomic_DNA"/>
</dbReference>
<keyword evidence="3" id="KW-1185">Reference proteome</keyword>
<evidence type="ECO:0000313" key="2">
    <source>
        <dbReference type="EMBL" id="GEB51022.1"/>
    </source>
</evidence>
<comment type="caution">
    <text evidence="2">The sequence shown here is derived from an EMBL/GenBank/DDBJ whole genome shotgun (WGS) entry which is preliminary data.</text>
</comment>
<gene>
    <name evidence="2" type="ORF">SCA03_35730</name>
</gene>
<feature type="region of interest" description="Disordered" evidence="1">
    <location>
        <begin position="21"/>
        <end position="126"/>
    </location>
</feature>
<accession>A0A4Y3R0L3</accession>
<proteinExistence type="predicted"/>
<dbReference type="Proteomes" id="UP000319210">
    <property type="component" value="Unassembled WGS sequence"/>
</dbReference>
<organism evidence="2 3">
    <name type="scientific">Streptomyces cacaoi</name>
    <dbReference type="NCBI Taxonomy" id="1898"/>
    <lineage>
        <taxon>Bacteria</taxon>
        <taxon>Bacillati</taxon>
        <taxon>Actinomycetota</taxon>
        <taxon>Actinomycetes</taxon>
        <taxon>Kitasatosporales</taxon>
        <taxon>Streptomycetaceae</taxon>
        <taxon>Streptomyces</taxon>
    </lineage>
</organism>
<evidence type="ECO:0000256" key="1">
    <source>
        <dbReference type="SAM" id="MobiDB-lite"/>
    </source>
</evidence>
<protein>
    <submittedName>
        <fullName evidence="2">Uncharacterized protein</fullName>
    </submittedName>
</protein>
<dbReference type="AlphaFoldDB" id="A0A4Y3R0L3"/>